<comment type="caution">
    <text evidence="1">The sequence shown here is derived from an EMBL/GenBank/DDBJ whole genome shotgun (WGS) entry which is preliminary data.</text>
</comment>
<proteinExistence type="predicted"/>
<evidence type="ECO:0000313" key="2">
    <source>
        <dbReference type="Proteomes" id="UP001164250"/>
    </source>
</evidence>
<organism evidence="1 2">
    <name type="scientific">Pistacia atlantica</name>
    <dbReference type="NCBI Taxonomy" id="434234"/>
    <lineage>
        <taxon>Eukaryota</taxon>
        <taxon>Viridiplantae</taxon>
        <taxon>Streptophyta</taxon>
        <taxon>Embryophyta</taxon>
        <taxon>Tracheophyta</taxon>
        <taxon>Spermatophyta</taxon>
        <taxon>Magnoliopsida</taxon>
        <taxon>eudicotyledons</taxon>
        <taxon>Gunneridae</taxon>
        <taxon>Pentapetalae</taxon>
        <taxon>rosids</taxon>
        <taxon>malvids</taxon>
        <taxon>Sapindales</taxon>
        <taxon>Anacardiaceae</taxon>
        <taxon>Pistacia</taxon>
    </lineage>
</organism>
<gene>
    <name evidence="1" type="ORF">Patl1_11440</name>
</gene>
<reference evidence="2" key="1">
    <citation type="journal article" date="2023" name="G3 (Bethesda)">
        <title>Genome assembly and association tests identify interacting loci associated with vigor, precocity, and sex in interspecific pistachio rootstocks.</title>
        <authorList>
            <person name="Palmer W."/>
            <person name="Jacygrad E."/>
            <person name="Sagayaradj S."/>
            <person name="Cavanaugh K."/>
            <person name="Han R."/>
            <person name="Bertier L."/>
            <person name="Beede B."/>
            <person name="Kafkas S."/>
            <person name="Golino D."/>
            <person name="Preece J."/>
            <person name="Michelmore R."/>
        </authorList>
    </citation>
    <scope>NUCLEOTIDE SEQUENCE [LARGE SCALE GENOMIC DNA]</scope>
</reference>
<protein>
    <submittedName>
        <fullName evidence="1">Uncharacterized protein</fullName>
    </submittedName>
</protein>
<sequence length="188" mass="21657">MIIRVLNNIICKKALSLEQDKNKQCNLAICLMHLNRIVEAKSLLQAVRASSPNEPVDDLYTKSFEHAFQMLSELESKLMLHGTKSANWKLPCKQMVTGENMLDNVVFCTQPRYFGGSYSREQRSKRWREGSCNKMEAHAVRNLDGELQSSPNEKSEMGLQDRAAILSPTSEDWRQRTWKLISQGRIRR</sequence>
<evidence type="ECO:0000313" key="1">
    <source>
        <dbReference type="EMBL" id="KAJ0083002.1"/>
    </source>
</evidence>
<accession>A0ACC1A9Q2</accession>
<keyword evidence="2" id="KW-1185">Reference proteome</keyword>
<dbReference type="EMBL" id="CM047908">
    <property type="protein sequence ID" value="KAJ0083002.1"/>
    <property type="molecule type" value="Genomic_DNA"/>
</dbReference>
<name>A0ACC1A9Q2_9ROSI</name>
<dbReference type="Proteomes" id="UP001164250">
    <property type="component" value="Chromosome 12"/>
</dbReference>